<protein>
    <submittedName>
        <fullName evidence="1">Uncharacterized protein</fullName>
    </submittedName>
</protein>
<dbReference type="AlphaFoldDB" id="A0A0K2UTP7"/>
<accession>A0A0K2UTP7</accession>
<name>A0A0K2UTP7_LEPSM</name>
<dbReference type="EMBL" id="HACA01023911">
    <property type="protein sequence ID" value="CDW41272.1"/>
    <property type="molecule type" value="Transcribed_RNA"/>
</dbReference>
<proteinExistence type="predicted"/>
<reference evidence="1" key="1">
    <citation type="submission" date="2014-05" db="EMBL/GenBank/DDBJ databases">
        <authorList>
            <person name="Chronopoulou M."/>
        </authorList>
    </citation>
    <scope>NUCLEOTIDE SEQUENCE</scope>
    <source>
        <tissue evidence="1">Whole organism</tissue>
    </source>
</reference>
<evidence type="ECO:0000313" key="1">
    <source>
        <dbReference type="EMBL" id="CDW41272.1"/>
    </source>
</evidence>
<organism evidence="1">
    <name type="scientific">Lepeophtheirus salmonis</name>
    <name type="common">Salmon louse</name>
    <name type="synonym">Caligus salmonis</name>
    <dbReference type="NCBI Taxonomy" id="72036"/>
    <lineage>
        <taxon>Eukaryota</taxon>
        <taxon>Metazoa</taxon>
        <taxon>Ecdysozoa</taxon>
        <taxon>Arthropoda</taxon>
        <taxon>Crustacea</taxon>
        <taxon>Multicrustacea</taxon>
        <taxon>Hexanauplia</taxon>
        <taxon>Copepoda</taxon>
        <taxon>Siphonostomatoida</taxon>
        <taxon>Caligidae</taxon>
        <taxon>Lepeophtheirus</taxon>
    </lineage>
</organism>
<sequence length="38" mass="4452">MESLLTLQKLLRPSQLTTLLSWTRECSNHTVRMSIHLN</sequence>